<dbReference type="Proteomes" id="UP000002067">
    <property type="component" value="Chromosome"/>
</dbReference>
<evidence type="ECO:0000313" key="1">
    <source>
        <dbReference type="EMBL" id="BAI41136.1"/>
    </source>
</evidence>
<proteinExistence type="predicted"/>
<dbReference type="RefSeq" id="WP_014569220.1">
    <property type="nucleotide sequence ID" value="NC_013198.1"/>
</dbReference>
<organism evidence="1 2">
    <name type="scientific">Lacticaseibacillus rhamnosus (strain ATCC 53103 / LMG 18243 / GG)</name>
    <name type="common">Lactobacillus rhamnosus</name>
    <dbReference type="NCBI Taxonomy" id="568703"/>
    <lineage>
        <taxon>Bacteria</taxon>
        <taxon>Bacillati</taxon>
        <taxon>Bacillota</taxon>
        <taxon>Bacilli</taxon>
        <taxon>Lactobacillales</taxon>
        <taxon>Lactobacillaceae</taxon>
        <taxon>Lacticaseibacillus</taxon>
    </lineage>
</organism>
<sequence>MEMIKLEFVKFRLQRQIIGVALTIIGLLLFLTISFVDNKVHTNQVLDTSQSVQRMIAFLAASMFMVYAAGLISKLIIGEYNHRTILMLFSYPINRKKIIGVKMGLITVFTLISTFTTCLLAHFYVYCIDHQFMVTANTFTLTSDVLMGYFYCSLLAAMIALCPFILGMIKKSIIATMATAVLGIIAIQTMVPKVLVWNRDFLRLAILGLALASLSYIIVQTKILDFDK</sequence>
<name>A0A809N1I7_LACRG</name>
<dbReference type="AlphaFoldDB" id="A0A809N1I7"/>
<protein>
    <submittedName>
        <fullName evidence="1">Uncharacterized protein</fullName>
    </submittedName>
</protein>
<dbReference type="EMBL" id="AP011548">
    <property type="protein sequence ID" value="BAI41136.1"/>
    <property type="molecule type" value="Genomic_DNA"/>
</dbReference>
<dbReference type="KEGG" id="lrg:LRHM_0609"/>
<evidence type="ECO:0000313" key="2">
    <source>
        <dbReference type="Proteomes" id="UP000002067"/>
    </source>
</evidence>
<accession>A0A809N1I7</accession>
<dbReference type="KEGG" id="lrh:LGG_00631"/>
<reference evidence="1 2" key="1">
    <citation type="journal article" date="2009" name="J. Bacteriol.">
        <title>Complete genome sequence of the probiotic Lactobacillus rhamnosus ATCC 53103.</title>
        <authorList>
            <person name="Morita H."/>
            <person name="Toh H."/>
            <person name="Oshima K."/>
            <person name="Murakami M."/>
            <person name="Taylor T.D."/>
            <person name="Igimi S."/>
            <person name="Hattori M."/>
        </authorList>
    </citation>
    <scope>NUCLEOTIDE SEQUENCE [LARGE SCALE GENOMIC DNA]</scope>
    <source>
        <strain evidence="2">ATCC 53103 / LMG 18243 / GG [Tokyo]</strain>
    </source>
</reference>
<gene>
    <name evidence="1" type="ordered locus">LRHM_0609</name>
</gene>
<dbReference type="Pfam" id="PF12730">
    <property type="entry name" value="ABC2_membrane_4"/>
    <property type="match status" value="1"/>
</dbReference>